<evidence type="ECO:0000256" key="3">
    <source>
        <dbReference type="ARBA" id="ARBA00022842"/>
    </source>
</evidence>
<dbReference type="InterPro" id="IPR036849">
    <property type="entry name" value="Enolase-like_C_sf"/>
</dbReference>
<dbReference type="NCBIfam" id="TIGR01928">
    <property type="entry name" value="menC_lowGC_arch"/>
    <property type="match status" value="1"/>
</dbReference>
<protein>
    <recommendedName>
        <fullName evidence="5 6">o-succinylbenzoate synthase</fullName>
        <ecNumber evidence="5 6">4.2.1.113</ecNumber>
    </recommendedName>
</protein>
<dbReference type="Pfam" id="PF02746">
    <property type="entry name" value="MR_MLE_N"/>
    <property type="match status" value="1"/>
</dbReference>
<sequence>MTFARTPGKCSLHSESRSFACALLSPLVPDWIADAVPAVIHGAAYWGMFTIEAAELLVVRLPLKFRFETSFGVQTEKVVPLLVLHGDGVQGVAEGTMEFAPMYREETIAGALHLLREVFLPRVLGRSFANPEALNDALGAFRGNRMARAMVEMAAWDLWARQLGVPLGQLLGGRKESVEVGVSLGIQPDEAATVDVVRRHVEQGYRRIKLKIKPGWDVQPVRAVREAFPEIRLTVDANSAYTLADTVRLRALDAFDLTYIEQPLAWDDLVDHAELQRRLSTPLCLDESVASAQDARKGLTLGAGGVVNVKVARVGGLAEARRVHDVAQAFGAPVWCGGMLESGIGRAHNIHLSTLPNFTLPGDTSSASRYWEKDVILEPLEAADGLMPVPQGPGTGVTLDREFVTRVAEVQEEFSA</sequence>
<comment type="caution">
    <text evidence="8">The sequence shown here is derived from an EMBL/GenBank/DDBJ whole genome shotgun (WGS) entry which is preliminary data.</text>
</comment>
<dbReference type="Pfam" id="PF13378">
    <property type="entry name" value="MR_MLE_C"/>
    <property type="match status" value="1"/>
</dbReference>
<organism evidence="8 9">
    <name type="scientific">Deinococcus radiotolerans</name>
    <dbReference type="NCBI Taxonomy" id="1309407"/>
    <lineage>
        <taxon>Bacteria</taxon>
        <taxon>Thermotogati</taxon>
        <taxon>Deinococcota</taxon>
        <taxon>Deinococci</taxon>
        <taxon>Deinococcales</taxon>
        <taxon>Deinococcaceae</taxon>
        <taxon>Deinococcus</taxon>
    </lineage>
</organism>
<dbReference type="InterPro" id="IPR010197">
    <property type="entry name" value="OSBS/NAAAR"/>
</dbReference>
<evidence type="ECO:0000313" key="8">
    <source>
        <dbReference type="EMBL" id="GGL08751.1"/>
    </source>
</evidence>
<dbReference type="Gene3D" id="3.30.390.10">
    <property type="entry name" value="Enolase-like, N-terminal domain"/>
    <property type="match status" value="1"/>
</dbReference>
<keyword evidence="3" id="KW-0460">Magnesium</keyword>
<dbReference type="SFLD" id="SFLDS00001">
    <property type="entry name" value="Enolase"/>
    <property type="match status" value="1"/>
</dbReference>
<evidence type="ECO:0000256" key="5">
    <source>
        <dbReference type="ARBA" id="ARBA00029491"/>
    </source>
</evidence>
<dbReference type="PANTHER" id="PTHR48073:SF5">
    <property type="entry name" value="O-SUCCINYLBENZOATE SYNTHASE"/>
    <property type="match status" value="1"/>
</dbReference>
<dbReference type="EC" id="4.2.1.113" evidence="5 6"/>
<dbReference type="Gene3D" id="3.20.20.120">
    <property type="entry name" value="Enolase-like C-terminal domain"/>
    <property type="match status" value="1"/>
</dbReference>
<dbReference type="SFLD" id="SFLDG00180">
    <property type="entry name" value="muconate_cycloisomerase"/>
    <property type="match status" value="1"/>
</dbReference>
<dbReference type="InterPro" id="IPR013341">
    <property type="entry name" value="Mandelate_racemase_N_dom"/>
</dbReference>
<dbReference type="InterPro" id="IPR013342">
    <property type="entry name" value="Mandelate_racemase_C"/>
</dbReference>
<dbReference type="SUPFAM" id="SSF54826">
    <property type="entry name" value="Enolase N-terminal domain-like"/>
    <property type="match status" value="1"/>
</dbReference>
<feature type="domain" description="Mandelate racemase/muconate lactonizing enzyme C-terminal" evidence="7">
    <location>
        <begin position="190"/>
        <end position="282"/>
    </location>
</feature>
<comment type="cofactor">
    <cofactor evidence="1">
        <name>a divalent metal cation</name>
        <dbReference type="ChEBI" id="CHEBI:60240"/>
    </cofactor>
</comment>
<dbReference type="SFLD" id="SFLDF00009">
    <property type="entry name" value="o-succinylbenzoate_synthase"/>
    <property type="match status" value="1"/>
</dbReference>
<keyword evidence="4" id="KW-0456">Lyase</keyword>
<dbReference type="PANTHER" id="PTHR48073">
    <property type="entry name" value="O-SUCCINYLBENZOATE SYNTHASE-RELATED"/>
    <property type="match status" value="1"/>
</dbReference>
<proteinExistence type="predicted"/>
<evidence type="ECO:0000259" key="7">
    <source>
        <dbReference type="SMART" id="SM00922"/>
    </source>
</evidence>
<dbReference type="InterPro" id="IPR029017">
    <property type="entry name" value="Enolase-like_N"/>
</dbReference>
<dbReference type="Proteomes" id="UP000604341">
    <property type="component" value="Unassembled WGS sequence"/>
</dbReference>
<dbReference type="SUPFAM" id="SSF51604">
    <property type="entry name" value="Enolase C-terminal domain-like"/>
    <property type="match status" value="1"/>
</dbReference>
<evidence type="ECO:0000256" key="6">
    <source>
        <dbReference type="NCBIfam" id="TIGR01928"/>
    </source>
</evidence>
<dbReference type="EMBL" id="BMPE01000010">
    <property type="protein sequence ID" value="GGL08751.1"/>
    <property type="molecule type" value="Genomic_DNA"/>
</dbReference>
<name>A0ABQ2FM57_9DEIO</name>
<dbReference type="CDD" id="cd03317">
    <property type="entry name" value="NAAAR"/>
    <property type="match status" value="1"/>
</dbReference>
<gene>
    <name evidence="8" type="primary">menC</name>
    <name evidence="8" type="ORF">GCM10010844_29360</name>
</gene>
<keyword evidence="2" id="KW-0479">Metal-binding</keyword>
<dbReference type="SMART" id="SM00922">
    <property type="entry name" value="MR_MLE"/>
    <property type="match status" value="1"/>
</dbReference>
<dbReference type="InterPro" id="IPR029065">
    <property type="entry name" value="Enolase_C-like"/>
</dbReference>
<evidence type="ECO:0000313" key="9">
    <source>
        <dbReference type="Proteomes" id="UP000604341"/>
    </source>
</evidence>
<evidence type="ECO:0000256" key="1">
    <source>
        <dbReference type="ARBA" id="ARBA00001968"/>
    </source>
</evidence>
<accession>A0ABQ2FM57</accession>
<evidence type="ECO:0000256" key="4">
    <source>
        <dbReference type="ARBA" id="ARBA00023239"/>
    </source>
</evidence>
<reference evidence="9" key="1">
    <citation type="journal article" date="2019" name="Int. J. Syst. Evol. Microbiol.">
        <title>The Global Catalogue of Microorganisms (GCM) 10K type strain sequencing project: providing services to taxonomists for standard genome sequencing and annotation.</title>
        <authorList>
            <consortium name="The Broad Institute Genomics Platform"/>
            <consortium name="The Broad Institute Genome Sequencing Center for Infectious Disease"/>
            <person name="Wu L."/>
            <person name="Ma J."/>
        </authorList>
    </citation>
    <scope>NUCLEOTIDE SEQUENCE [LARGE SCALE GENOMIC DNA]</scope>
    <source>
        <strain evidence="9">JCM 19173</strain>
    </source>
</reference>
<dbReference type="SFLD" id="SFLDF00116">
    <property type="entry name" value="N-succinylamino_acid_racemase"/>
    <property type="match status" value="1"/>
</dbReference>
<keyword evidence="9" id="KW-1185">Reference proteome</keyword>
<evidence type="ECO:0000256" key="2">
    <source>
        <dbReference type="ARBA" id="ARBA00022723"/>
    </source>
</evidence>